<name>A0ABW8SH63_9CLOT</name>
<dbReference type="RefSeq" id="WP_406791482.1">
    <property type="nucleotide sequence ID" value="NZ_JBJHZX010000008.1"/>
</dbReference>
<keyword evidence="6" id="KW-1185">Reference proteome</keyword>
<dbReference type="Pfam" id="PF06722">
    <property type="entry name" value="EryCIII-like_C"/>
    <property type="match status" value="1"/>
</dbReference>
<protein>
    <submittedName>
        <fullName evidence="5">Macrolide family glycosyltransferase</fullName>
    </submittedName>
</protein>
<feature type="domain" description="Erythromycin biosynthesis protein CIII-like C-terminal" evidence="4">
    <location>
        <begin position="265"/>
        <end position="386"/>
    </location>
</feature>
<reference evidence="5 6" key="1">
    <citation type="submission" date="2024-11" db="EMBL/GenBank/DDBJ databases">
        <authorList>
            <person name="Heng Y.C."/>
            <person name="Lim A.C.H."/>
            <person name="Lee J.K.Y."/>
            <person name="Kittelmann S."/>
        </authorList>
    </citation>
    <scope>NUCLEOTIDE SEQUENCE [LARGE SCALE GENOMIC DNA]</scope>
    <source>
        <strain evidence="5 6">WILCCON 0269</strain>
    </source>
</reference>
<dbReference type="NCBIfam" id="TIGR01426">
    <property type="entry name" value="MGT"/>
    <property type="match status" value="1"/>
</dbReference>
<dbReference type="InterPro" id="IPR010610">
    <property type="entry name" value="EryCIII-like_C"/>
</dbReference>
<dbReference type="Proteomes" id="UP001623660">
    <property type="component" value="Unassembled WGS sequence"/>
</dbReference>
<dbReference type="InterPro" id="IPR002213">
    <property type="entry name" value="UDP_glucos_trans"/>
</dbReference>
<evidence type="ECO:0000313" key="6">
    <source>
        <dbReference type="Proteomes" id="UP001623660"/>
    </source>
</evidence>
<dbReference type="Gene3D" id="3.40.50.2000">
    <property type="entry name" value="Glycogen Phosphorylase B"/>
    <property type="match status" value="2"/>
</dbReference>
<comment type="caution">
    <text evidence="5">The sequence shown here is derived from an EMBL/GenBank/DDBJ whole genome shotgun (WGS) entry which is preliminary data.</text>
</comment>
<comment type="similarity">
    <text evidence="1">Belongs to the UDP-glycosyltransferase family.</text>
</comment>
<keyword evidence="3" id="KW-0808">Transferase</keyword>
<gene>
    <name evidence="5" type="ORF">ACJDU8_07265</name>
</gene>
<dbReference type="PANTHER" id="PTHR48043:SF145">
    <property type="entry name" value="FI06409P-RELATED"/>
    <property type="match status" value="1"/>
</dbReference>
<accession>A0ABW8SH63</accession>
<evidence type="ECO:0000256" key="3">
    <source>
        <dbReference type="ARBA" id="ARBA00022679"/>
    </source>
</evidence>
<evidence type="ECO:0000259" key="4">
    <source>
        <dbReference type="Pfam" id="PF06722"/>
    </source>
</evidence>
<evidence type="ECO:0000256" key="2">
    <source>
        <dbReference type="ARBA" id="ARBA00022676"/>
    </source>
</evidence>
<evidence type="ECO:0000313" key="5">
    <source>
        <dbReference type="EMBL" id="MFL0195364.1"/>
    </source>
</evidence>
<evidence type="ECO:0000256" key="1">
    <source>
        <dbReference type="ARBA" id="ARBA00009995"/>
    </source>
</evidence>
<proteinExistence type="inferred from homology"/>
<keyword evidence="2" id="KW-0328">Glycosyltransferase</keyword>
<dbReference type="EMBL" id="JBJHZX010000008">
    <property type="protein sequence ID" value="MFL0195364.1"/>
    <property type="molecule type" value="Genomic_DNA"/>
</dbReference>
<dbReference type="PANTHER" id="PTHR48043">
    <property type="entry name" value="EG:EG0003.4 PROTEIN-RELATED"/>
    <property type="match status" value="1"/>
</dbReference>
<organism evidence="5 6">
    <name type="scientific">Candidatus Clostridium eludens</name>
    <dbReference type="NCBI Taxonomy" id="3381663"/>
    <lineage>
        <taxon>Bacteria</taxon>
        <taxon>Bacillati</taxon>
        <taxon>Bacillota</taxon>
        <taxon>Clostridia</taxon>
        <taxon>Eubacteriales</taxon>
        <taxon>Clostridiaceae</taxon>
        <taxon>Clostridium</taxon>
    </lineage>
</organism>
<sequence>MSKLLFVNMLGHGHVNPTIGLVKEFINRGNQVTYIASEEFRTKIEKTGAEFKGYKNVFDISNASNISNFINGNLNLENNKLLLKGIGTFKKIFEGTFNQIIEVVFNSKEKFDYIIYDSSFIIGPEVGRILKIPAICSITTFASNERTNFLSSHLSQFGTQIQQILNSSEDPNFAKNLQEKYGIKSPGISAALTGSGKINIVYTSKYFQPCGESFDENYKFIGPSISDRKENINLSLETDDKNKVIYISLGTIFNNSIEFYKSCFKAFGNMDVKIIMSVGKNIDINTFGSIPSNFIVRNYVPQLEILKHADVFITHGGMNSTNEGLYYNVPLIFIPQFADQPFVANRAAELGAGIVIEKDRVTQEVLKQSVAKILSDNTFKINSERIGKSLRKAGGYKKGVDEILSLAG</sequence>
<dbReference type="SUPFAM" id="SSF53756">
    <property type="entry name" value="UDP-Glycosyltransferase/glycogen phosphorylase"/>
    <property type="match status" value="1"/>
</dbReference>
<dbReference type="InterPro" id="IPR006326">
    <property type="entry name" value="UDPGT_MGT-like"/>
</dbReference>
<dbReference type="CDD" id="cd03784">
    <property type="entry name" value="GT1_Gtf-like"/>
    <property type="match status" value="1"/>
</dbReference>
<dbReference type="InterPro" id="IPR050271">
    <property type="entry name" value="UDP-glycosyltransferase"/>
</dbReference>